<sequence>MLHHQPRFNTPDPNPVAGHHGGPPPANPNPGHGRRGSVKPQTRRKNNKRPRLDEEESASEDDHFELDSDLTIRGVEEDGVDVGRFIWVLVDVPGQEKDPRADEVLQLLLAGHESSLDHPRCVAWVEGLRELSQEIFWADEGAAFEGDAFGSLVIHCQRSLAVRGAIDLTVMVNLVQLVVKVDSIRKAYSLNIGDSRTTHNQADGSPKSTHL</sequence>
<name>A0A5K1K3L6_9APHY</name>
<evidence type="ECO:0000256" key="1">
    <source>
        <dbReference type="SAM" id="MobiDB-lite"/>
    </source>
</evidence>
<proteinExistence type="predicted"/>
<protein>
    <submittedName>
        <fullName evidence="2">Probable awr type III effector family protein</fullName>
    </submittedName>
</protein>
<dbReference type="EMBL" id="LR728435">
    <property type="protein sequence ID" value="VWP00392.1"/>
    <property type="molecule type" value="Genomic_DNA"/>
</dbReference>
<evidence type="ECO:0000313" key="2">
    <source>
        <dbReference type="EMBL" id="VWP00392.1"/>
    </source>
</evidence>
<organism evidence="2">
    <name type="scientific">Ganoderma boninense</name>
    <dbReference type="NCBI Taxonomy" id="34458"/>
    <lineage>
        <taxon>Eukaryota</taxon>
        <taxon>Fungi</taxon>
        <taxon>Dikarya</taxon>
        <taxon>Basidiomycota</taxon>
        <taxon>Agaricomycotina</taxon>
        <taxon>Agaricomycetes</taxon>
        <taxon>Polyporales</taxon>
        <taxon>Polyporaceae</taxon>
        <taxon>Ganoderma</taxon>
    </lineage>
</organism>
<feature type="compositionally biased region" description="Basic residues" evidence="1">
    <location>
        <begin position="32"/>
        <end position="49"/>
    </location>
</feature>
<accession>A0A5K1K3L6</accession>
<dbReference type="AlphaFoldDB" id="A0A5K1K3L6"/>
<feature type="compositionally biased region" description="Acidic residues" evidence="1">
    <location>
        <begin position="53"/>
        <end position="63"/>
    </location>
</feature>
<gene>
    <name evidence="2" type="primary">Q8XRI4</name>
</gene>
<reference evidence="2" key="1">
    <citation type="submission" date="2019-10" db="EMBL/GenBank/DDBJ databases">
        <authorList>
            <person name="Nor Muhammad N."/>
        </authorList>
    </citation>
    <scope>NUCLEOTIDE SEQUENCE</scope>
</reference>
<feature type="region of interest" description="Disordered" evidence="1">
    <location>
        <begin position="1"/>
        <end position="63"/>
    </location>
</feature>